<evidence type="ECO:0000256" key="12">
    <source>
        <dbReference type="ARBA" id="ARBA00023012"/>
    </source>
</evidence>
<dbReference type="PANTHER" id="PTHR45436">
    <property type="entry name" value="SENSOR HISTIDINE KINASE YKOH"/>
    <property type="match status" value="1"/>
</dbReference>
<sequence length="483" mass="51916">MKLALPPGLRPRLVVAFVLVAALSELITATLTFRQARSAILDRTQNGAVHDLRLQIDSLAPDLPTNPTDTDLRIFARQLDRASGSRGWHTGVSRDGGPLIGTAGDVSNALRDATKSGDTTFYERVEHADGHRLRIGMPINYTGRGKEAGKPSGLVVYAVLPLDGERADISALVNAAWAGAVPALAFAVVSALFAARRVLRPVRQLRTAAEKITSGALDTRLDVVGKDELTTLTGTFNTMAAALERDDAKLRRMEANARRFAADVSHELRTPLAAMAAVTDALDEDARSGTLPPDTADALLLVSDETRKLAGMIEDLMEISRFDAGAAVLHLDDVSLRTVVHKTLHLRGWREPDEVITELPGDDPRVRVDARRIDVVLANLIGNALRHGAAPVTLRATATQESLVIDVADDGPGIPEEVLPHVFDRFYKADAARARSEGSGLGLAIAMENVRLHHGTLTAANLPDNGAVFTITLPRTLRQEDQP</sequence>
<dbReference type="FunFam" id="1.10.287.130:FF:000010">
    <property type="entry name" value="Two-component sensor histidine kinase"/>
    <property type="match status" value="1"/>
</dbReference>
<dbReference type="InterPro" id="IPR003661">
    <property type="entry name" value="HisK_dim/P_dom"/>
</dbReference>
<dbReference type="FunFam" id="3.30.565.10:FF:000013">
    <property type="entry name" value="Two-component sensor histidine kinase"/>
    <property type="match status" value="1"/>
</dbReference>
<dbReference type="SUPFAM" id="SSF47384">
    <property type="entry name" value="Homodimeric domain of signal transducing histidine kinase"/>
    <property type="match status" value="1"/>
</dbReference>
<evidence type="ECO:0000256" key="10">
    <source>
        <dbReference type="ARBA" id="ARBA00022840"/>
    </source>
</evidence>
<dbReference type="Gene3D" id="1.10.287.130">
    <property type="match status" value="1"/>
</dbReference>
<dbReference type="InterPro" id="IPR004358">
    <property type="entry name" value="Sig_transdc_His_kin-like_C"/>
</dbReference>
<dbReference type="Pfam" id="PF00512">
    <property type="entry name" value="HisKA"/>
    <property type="match status" value="1"/>
</dbReference>
<keyword evidence="6" id="KW-0808">Transferase</keyword>
<evidence type="ECO:0000256" key="7">
    <source>
        <dbReference type="ARBA" id="ARBA00022692"/>
    </source>
</evidence>
<evidence type="ECO:0000256" key="2">
    <source>
        <dbReference type="ARBA" id="ARBA00004651"/>
    </source>
</evidence>
<evidence type="ECO:0000256" key="6">
    <source>
        <dbReference type="ARBA" id="ARBA00022679"/>
    </source>
</evidence>
<dbReference type="Pfam" id="PF02518">
    <property type="entry name" value="HATPase_c"/>
    <property type="match status" value="1"/>
</dbReference>
<dbReference type="InterPro" id="IPR005467">
    <property type="entry name" value="His_kinase_dom"/>
</dbReference>
<keyword evidence="10" id="KW-0067">ATP-binding</keyword>
<evidence type="ECO:0000313" key="17">
    <source>
        <dbReference type="EMBL" id="KAB1139111.1"/>
    </source>
</evidence>
<dbReference type="PANTHER" id="PTHR45436:SF5">
    <property type="entry name" value="SENSOR HISTIDINE KINASE TRCS"/>
    <property type="match status" value="1"/>
</dbReference>
<reference evidence="17 18" key="1">
    <citation type="submission" date="2019-09" db="EMBL/GenBank/DDBJ databases">
        <title>Screening of Novel Bioactive Compounds from Soil-Associated.</title>
        <authorList>
            <person name="Zhao S."/>
        </authorList>
    </citation>
    <scope>NUCLEOTIDE SEQUENCE [LARGE SCALE GENOMIC DNA]</scope>
    <source>
        <strain evidence="17 18">HIT-DPA4</strain>
    </source>
</reference>
<dbReference type="Gene3D" id="3.30.565.10">
    <property type="entry name" value="Histidine kinase-like ATPase, C-terminal domain"/>
    <property type="match status" value="1"/>
</dbReference>
<dbReference type="SUPFAM" id="SSF158472">
    <property type="entry name" value="HAMP domain-like"/>
    <property type="match status" value="1"/>
</dbReference>
<proteinExistence type="predicted"/>
<dbReference type="GO" id="GO:0000155">
    <property type="term" value="F:phosphorelay sensor kinase activity"/>
    <property type="evidence" value="ECO:0007669"/>
    <property type="project" value="InterPro"/>
</dbReference>
<evidence type="ECO:0000256" key="14">
    <source>
        <dbReference type="SAM" id="Phobius"/>
    </source>
</evidence>
<dbReference type="PROSITE" id="PS50885">
    <property type="entry name" value="HAMP"/>
    <property type="match status" value="1"/>
</dbReference>
<name>A0A6H9UNF4_9ACTN</name>
<dbReference type="CDD" id="cd00075">
    <property type="entry name" value="HATPase"/>
    <property type="match status" value="1"/>
</dbReference>
<comment type="caution">
    <text evidence="17">The sequence shown here is derived from an EMBL/GenBank/DDBJ whole genome shotgun (WGS) entry which is preliminary data.</text>
</comment>
<gene>
    <name evidence="17" type="ORF">F7R91_41085</name>
</gene>
<keyword evidence="11 14" id="KW-1133">Transmembrane helix</keyword>
<evidence type="ECO:0000256" key="9">
    <source>
        <dbReference type="ARBA" id="ARBA00022777"/>
    </source>
</evidence>
<evidence type="ECO:0000313" key="18">
    <source>
        <dbReference type="Proteomes" id="UP000442707"/>
    </source>
</evidence>
<keyword evidence="18" id="KW-1185">Reference proteome</keyword>
<keyword evidence="7 14" id="KW-0812">Transmembrane</keyword>
<evidence type="ECO:0000256" key="3">
    <source>
        <dbReference type="ARBA" id="ARBA00012438"/>
    </source>
</evidence>
<dbReference type="InterPro" id="IPR036890">
    <property type="entry name" value="HATPase_C_sf"/>
</dbReference>
<dbReference type="InterPro" id="IPR036097">
    <property type="entry name" value="HisK_dim/P_sf"/>
</dbReference>
<feature type="domain" description="Histidine kinase" evidence="15">
    <location>
        <begin position="263"/>
        <end position="477"/>
    </location>
</feature>
<keyword evidence="8" id="KW-0547">Nucleotide-binding</keyword>
<protein>
    <recommendedName>
        <fullName evidence="3">histidine kinase</fullName>
        <ecNumber evidence="3">2.7.13.3</ecNumber>
    </recommendedName>
</protein>
<keyword evidence="13 14" id="KW-0472">Membrane</keyword>
<dbReference type="GO" id="GO:0005886">
    <property type="term" value="C:plasma membrane"/>
    <property type="evidence" value="ECO:0007669"/>
    <property type="project" value="UniProtKB-SubCell"/>
</dbReference>
<dbReference type="SMART" id="SM00387">
    <property type="entry name" value="HATPase_c"/>
    <property type="match status" value="1"/>
</dbReference>
<dbReference type="CDD" id="cd06225">
    <property type="entry name" value="HAMP"/>
    <property type="match status" value="1"/>
</dbReference>
<dbReference type="PROSITE" id="PS50109">
    <property type="entry name" value="HIS_KIN"/>
    <property type="match status" value="1"/>
</dbReference>
<dbReference type="EMBL" id="VZRB01000073">
    <property type="protein sequence ID" value="KAB1139111.1"/>
    <property type="molecule type" value="Genomic_DNA"/>
</dbReference>
<dbReference type="CDD" id="cd00082">
    <property type="entry name" value="HisKA"/>
    <property type="match status" value="1"/>
</dbReference>
<dbReference type="Pfam" id="PF00672">
    <property type="entry name" value="HAMP"/>
    <property type="match status" value="1"/>
</dbReference>
<evidence type="ECO:0000256" key="13">
    <source>
        <dbReference type="ARBA" id="ARBA00023136"/>
    </source>
</evidence>
<dbReference type="InterPro" id="IPR050428">
    <property type="entry name" value="TCS_sensor_his_kinase"/>
</dbReference>
<dbReference type="Proteomes" id="UP000442707">
    <property type="component" value="Unassembled WGS sequence"/>
</dbReference>
<dbReference type="RefSeq" id="WP_150958902.1">
    <property type="nucleotide sequence ID" value="NZ_VZRB01000073.1"/>
</dbReference>
<dbReference type="InterPro" id="IPR003594">
    <property type="entry name" value="HATPase_dom"/>
</dbReference>
<comment type="subcellular location">
    <subcellularLocation>
        <location evidence="2">Cell membrane</location>
        <topology evidence="2">Multi-pass membrane protein</topology>
    </subcellularLocation>
</comment>
<keyword evidence="4" id="KW-1003">Cell membrane</keyword>
<dbReference type="Gene3D" id="6.10.340.10">
    <property type="match status" value="1"/>
</dbReference>
<evidence type="ECO:0000256" key="1">
    <source>
        <dbReference type="ARBA" id="ARBA00000085"/>
    </source>
</evidence>
<organism evidence="17 18">
    <name type="scientific">Streptomyces luteolifulvus</name>
    <dbReference type="NCBI Taxonomy" id="2615112"/>
    <lineage>
        <taxon>Bacteria</taxon>
        <taxon>Bacillati</taxon>
        <taxon>Actinomycetota</taxon>
        <taxon>Actinomycetes</taxon>
        <taxon>Kitasatosporales</taxon>
        <taxon>Streptomycetaceae</taxon>
        <taxon>Streptomyces</taxon>
    </lineage>
</organism>
<evidence type="ECO:0000256" key="8">
    <source>
        <dbReference type="ARBA" id="ARBA00022741"/>
    </source>
</evidence>
<comment type="catalytic activity">
    <reaction evidence="1">
        <text>ATP + protein L-histidine = ADP + protein N-phospho-L-histidine.</text>
        <dbReference type="EC" id="2.7.13.3"/>
    </reaction>
</comment>
<dbReference type="SMART" id="SM00304">
    <property type="entry name" value="HAMP"/>
    <property type="match status" value="2"/>
</dbReference>
<accession>A0A6H9UNF4</accession>
<dbReference type="InterPro" id="IPR003660">
    <property type="entry name" value="HAMP_dom"/>
</dbReference>
<feature type="transmembrane region" description="Helical" evidence="14">
    <location>
        <begin position="175"/>
        <end position="195"/>
    </location>
</feature>
<dbReference type="GO" id="GO:0005524">
    <property type="term" value="F:ATP binding"/>
    <property type="evidence" value="ECO:0007669"/>
    <property type="project" value="UniProtKB-KW"/>
</dbReference>
<keyword evidence="5" id="KW-0597">Phosphoprotein</keyword>
<dbReference type="SMART" id="SM00388">
    <property type="entry name" value="HisKA"/>
    <property type="match status" value="1"/>
</dbReference>
<keyword evidence="12" id="KW-0902">Two-component regulatory system</keyword>
<dbReference type="PRINTS" id="PR00344">
    <property type="entry name" value="BCTRLSENSOR"/>
</dbReference>
<evidence type="ECO:0000259" key="16">
    <source>
        <dbReference type="PROSITE" id="PS50885"/>
    </source>
</evidence>
<dbReference type="SUPFAM" id="SSF55874">
    <property type="entry name" value="ATPase domain of HSP90 chaperone/DNA topoisomerase II/histidine kinase"/>
    <property type="match status" value="1"/>
</dbReference>
<dbReference type="EC" id="2.7.13.3" evidence="3"/>
<dbReference type="AlphaFoldDB" id="A0A6H9UNF4"/>
<feature type="domain" description="HAMP" evidence="16">
    <location>
        <begin position="196"/>
        <end position="248"/>
    </location>
</feature>
<evidence type="ECO:0000256" key="4">
    <source>
        <dbReference type="ARBA" id="ARBA00022475"/>
    </source>
</evidence>
<keyword evidence="9 17" id="KW-0418">Kinase</keyword>
<evidence type="ECO:0000256" key="5">
    <source>
        <dbReference type="ARBA" id="ARBA00022553"/>
    </source>
</evidence>
<evidence type="ECO:0000256" key="11">
    <source>
        <dbReference type="ARBA" id="ARBA00022989"/>
    </source>
</evidence>
<evidence type="ECO:0000259" key="15">
    <source>
        <dbReference type="PROSITE" id="PS50109"/>
    </source>
</evidence>